<name>A0ABV9W9R1_9ACTN</name>
<organism evidence="2 3">
    <name type="scientific">Dactylosporangium cerinum</name>
    <dbReference type="NCBI Taxonomy" id="1434730"/>
    <lineage>
        <taxon>Bacteria</taxon>
        <taxon>Bacillati</taxon>
        <taxon>Actinomycetota</taxon>
        <taxon>Actinomycetes</taxon>
        <taxon>Micromonosporales</taxon>
        <taxon>Micromonosporaceae</taxon>
        <taxon>Dactylosporangium</taxon>
    </lineage>
</organism>
<dbReference type="EMBL" id="JBHSIU010000066">
    <property type="protein sequence ID" value="MFC5004769.1"/>
    <property type="molecule type" value="Genomic_DNA"/>
</dbReference>
<dbReference type="Gene3D" id="2.60.260.20">
    <property type="entry name" value="Urease metallochaperone UreE, N-terminal domain"/>
    <property type="match status" value="1"/>
</dbReference>
<dbReference type="RefSeq" id="WP_380124963.1">
    <property type="nucleotide sequence ID" value="NZ_JBHSIU010000066.1"/>
</dbReference>
<proteinExistence type="predicted"/>
<gene>
    <name evidence="2" type="ORF">ACFPIJ_43950</name>
</gene>
<evidence type="ECO:0000313" key="3">
    <source>
        <dbReference type="Proteomes" id="UP001595912"/>
    </source>
</evidence>
<keyword evidence="3" id="KW-1185">Reference proteome</keyword>
<accession>A0ABV9W9R1</accession>
<dbReference type="Proteomes" id="UP001595912">
    <property type="component" value="Unassembled WGS sequence"/>
</dbReference>
<evidence type="ECO:0000256" key="1">
    <source>
        <dbReference type="SAM" id="MobiDB-lite"/>
    </source>
</evidence>
<evidence type="ECO:0000313" key="2">
    <source>
        <dbReference type="EMBL" id="MFC5004769.1"/>
    </source>
</evidence>
<feature type="compositionally biased region" description="Basic and acidic residues" evidence="1">
    <location>
        <begin position="11"/>
        <end position="27"/>
    </location>
</feature>
<sequence>MHVRAGTQPDARVRLRDHGRPADTGDRGDLIVQFEVPVPAMLDTESERLLRRFARLRKEVAALTSSQPGAFDRVGDAFDSSD</sequence>
<protein>
    <recommendedName>
        <fullName evidence="4">Chaperone DnaJ C-terminal domain-containing protein</fullName>
    </recommendedName>
</protein>
<reference evidence="3" key="1">
    <citation type="journal article" date="2019" name="Int. J. Syst. Evol. Microbiol.">
        <title>The Global Catalogue of Microorganisms (GCM) 10K type strain sequencing project: providing services to taxonomists for standard genome sequencing and annotation.</title>
        <authorList>
            <consortium name="The Broad Institute Genomics Platform"/>
            <consortium name="The Broad Institute Genome Sequencing Center for Infectious Disease"/>
            <person name="Wu L."/>
            <person name="Ma J."/>
        </authorList>
    </citation>
    <scope>NUCLEOTIDE SEQUENCE [LARGE SCALE GENOMIC DNA]</scope>
    <source>
        <strain evidence="3">CGMCC 4.7152</strain>
    </source>
</reference>
<evidence type="ECO:0008006" key="4">
    <source>
        <dbReference type="Google" id="ProtNLM"/>
    </source>
</evidence>
<comment type="caution">
    <text evidence="2">The sequence shown here is derived from an EMBL/GenBank/DDBJ whole genome shotgun (WGS) entry which is preliminary data.</text>
</comment>
<dbReference type="SUPFAM" id="SSF49493">
    <property type="entry name" value="HSP40/DnaJ peptide-binding domain"/>
    <property type="match status" value="1"/>
</dbReference>
<feature type="region of interest" description="Disordered" evidence="1">
    <location>
        <begin position="1"/>
        <end position="27"/>
    </location>
</feature>
<dbReference type="InterPro" id="IPR008971">
    <property type="entry name" value="HSP40/DnaJ_pept-bd"/>
</dbReference>